<feature type="transmembrane region" description="Helical" evidence="1">
    <location>
        <begin position="12"/>
        <end position="33"/>
    </location>
</feature>
<proteinExistence type="predicted"/>
<keyword evidence="1" id="KW-0472">Membrane</keyword>
<name>A0A7X5V753_9ACTN</name>
<dbReference type="EMBL" id="JAASRO010000001">
    <property type="protein sequence ID" value="NIK55456.1"/>
    <property type="molecule type" value="Genomic_DNA"/>
</dbReference>
<evidence type="ECO:0000313" key="2">
    <source>
        <dbReference type="EMBL" id="NIK55456.1"/>
    </source>
</evidence>
<dbReference type="Proteomes" id="UP000555407">
    <property type="component" value="Unassembled WGS sequence"/>
</dbReference>
<evidence type="ECO:0000256" key="1">
    <source>
        <dbReference type="SAM" id="Phobius"/>
    </source>
</evidence>
<gene>
    <name evidence="2" type="ORF">BJY22_001173</name>
</gene>
<keyword evidence="1" id="KW-1133">Transmembrane helix</keyword>
<evidence type="ECO:0000313" key="3">
    <source>
        <dbReference type="Proteomes" id="UP000555407"/>
    </source>
</evidence>
<accession>A0A7X5V753</accession>
<protein>
    <recommendedName>
        <fullName evidence="4">DUF4352 domain-containing protein</fullName>
    </recommendedName>
</protein>
<dbReference type="AlphaFoldDB" id="A0A7X5V753"/>
<organism evidence="2 3">
    <name type="scientific">Kribbella shirazensis</name>
    <dbReference type="NCBI Taxonomy" id="1105143"/>
    <lineage>
        <taxon>Bacteria</taxon>
        <taxon>Bacillati</taxon>
        <taxon>Actinomycetota</taxon>
        <taxon>Actinomycetes</taxon>
        <taxon>Propionibacteriales</taxon>
        <taxon>Kribbellaceae</taxon>
        <taxon>Kribbella</taxon>
    </lineage>
</organism>
<keyword evidence="3" id="KW-1185">Reference proteome</keyword>
<comment type="caution">
    <text evidence="2">The sequence shown here is derived from an EMBL/GenBank/DDBJ whole genome shotgun (WGS) entry which is preliminary data.</text>
</comment>
<sequence>MKRGSRVSRLIVQVSVMVALLAVGMFVMLQPYLSDEERLYEEDRIDEVVSRGPVTLQSIEWKLDSLKVHTALVDEDGKEITVDAPAGSVIVVAEFTVTPRKGLLLKERGFSCEAKLVDSKGNIWDDQMVSGYPLPTYCGDSDHPRTMDEPGKVAQVYIVPKSTVPNLTGVTVEDFYIHRRVLLTP</sequence>
<evidence type="ECO:0008006" key="4">
    <source>
        <dbReference type="Google" id="ProtNLM"/>
    </source>
</evidence>
<dbReference type="RefSeq" id="WP_167204157.1">
    <property type="nucleotide sequence ID" value="NZ_JAASRO010000001.1"/>
</dbReference>
<reference evidence="2 3" key="1">
    <citation type="submission" date="2020-03" db="EMBL/GenBank/DDBJ databases">
        <title>Sequencing the genomes of 1000 actinobacteria strains.</title>
        <authorList>
            <person name="Klenk H.-P."/>
        </authorList>
    </citation>
    <scope>NUCLEOTIDE SEQUENCE [LARGE SCALE GENOMIC DNA]</scope>
    <source>
        <strain evidence="2 3">DSM 45490</strain>
    </source>
</reference>
<keyword evidence="1" id="KW-0812">Transmembrane</keyword>